<keyword evidence="3" id="KW-1185">Reference proteome</keyword>
<dbReference type="SUPFAM" id="SSF54427">
    <property type="entry name" value="NTF2-like"/>
    <property type="match status" value="1"/>
</dbReference>
<gene>
    <name evidence="2" type="ORF">SGA01_70830</name>
</gene>
<dbReference type="AlphaFoldDB" id="A0A4Y3RWN5"/>
<dbReference type="EMBL" id="BJMN01000058">
    <property type="protein sequence ID" value="GEB61478.1"/>
    <property type="molecule type" value="Genomic_DNA"/>
</dbReference>
<protein>
    <recommendedName>
        <fullName evidence="1">SnoaL-like domain-containing protein</fullName>
    </recommendedName>
</protein>
<reference evidence="2 3" key="1">
    <citation type="submission" date="2019-06" db="EMBL/GenBank/DDBJ databases">
        <title>Whole genome shotgun sequence of Streptomyces gardneri NBRC 12865.</title>
        <authorList>
            <person name="Hosoyama A."/>
            <person name="Uohara A."/>
            <person name="Ohji S."/>
            <person name="Ichikawa N."/>
        </authorList>
    </citation>
    <scope>NUCLEOTIDE SEQUENCE [LARGE SCALE GENOMIC DNA]</scope>
    <source>
        <strain evidence="2 3">NBRC 12865</strain>
    </source>
</reference>
<dbReference type="Gene3D" id="3.10.450.50">
    <property type="match status" value="1"/>
</dbReference>
<comment type="caution">
    <text evidence="2">The sequence shown here is derived from an EMBL/GenBank/DDBJ whole genome shotgun (WGS) entry which is preliminary data.</text>
</comment>
<dbReference type="Pfam" id="PF13577">
    <property type="entry name" value="SnoaL_4"/>
    <property type="match status" value="1"/>
</dbReference>
<dbReference type="RefSeq" id="WP_141301886.1">
    <property type="nucleotide sequence ID" value="NZ_BJMN01000058.1"/>
</dbReference>
<dbReference type="OrthoDB" id="9130903at2"/>
<accession>A0A4Y3RWN5</accession>
<dbReference type="InterPro" id="IPR037401">
    <property type="entry name" value="SnoaL-like"/>
</dbReference>
<evidence type="ECO:0000313" key="2">
    <source>
        <dbReference type="EMBL" id="GEB61478.1"/>
    </source>
</evidence>
<evidence type="ECO:0000313" key="3">
    <source>
        <dbReference type="Proteomes" id="UP000315226"/>
    </source>
</evidence>
<evidence type="ECO:0000259" key="1">
    <source>
        <dbReference type="Pfam" id="PF13577"/>
    </source>
</evidence>
<organism evidence="2 3">
    <name type="scientific">Streptomyces gardneri</name>
    <dbReference type="NCBI Taxonomy" id="66892"/>
    <lineage>
        <taxon>Bacteria</taxon>
        <taxon>Bacillati</taxon>
        <taxon>Actinomycetota</taxon>
        <taxon>Actinomycetes</taxon>
        <taxon>Kitasatosporales</taxon>
        <taxon>Streptomycetaceae</taxon>
        <taxon>Streptomyces</taxon>
    </lineage>
</organism>
<sequence>MSTALHSTATATATATAARRQSLLDFYARQMHAADGDDVDTYAGTFTEDTVFRSNALPGPVQGREKIREATRRQGDARRAAGVVRRHLLTSLAVTELADGALATRGYVLLVETAREGAPQAYLSTVMEDEVVAVDGGWRVRRRDVLRDDLPPLA</sequence>
<proteinExistence type="predicted"/>
<name>A0A4Y3RWN5_9ACTN</name>
<feature type="domain" description="SnoaL-like" evidence="1">
    <location>
        <begin position="17"/>
        <end position="144"/>
    </location>
</feature>
<dbReference type="InterPro" id="IPR032710">
    <property type="entry name" value="NTF2-like_dom_sf"/>
</dbReference>
<dbReference type="Proteomes" id="UP000315226">
    <property type="component" value="Unassembled WGS sequence"/>
</dbReference>